<evidence type="ECO:0000313" key="1">
    <source>
        <dbReference type="EMBL" id="SMX37123.1"/>
    </source>
</evidence>
<name>A0A238K305_9RHOB</name>
<proteinExistence type="predicted"/>
<accession>A0A238K305</accession>
<protein>
    <submittedName>
        <fullName evidence="1">Uncharacterized protein</fullName>
    </submittedName>
</protein>
<keyword evidence="2" id="KW-1185">Reference proteome</keyword>
<gene>
    <name evidence="1" type="ORF">OCA8868_01285</name>
</gene>
<sequence length="223" mass="23970">MSKRSFRCAAEAVESVLWDEDADGAARWPKPTLELGLRVRCVDGWGGGLEGMLCQESNFLQSPLGVHMSVTGRFGVNIPPKRAAAWTKWIRWGLPTLKPCCHLIGPIWNGSTQVLATSFTYFFGLPYTLKAQYLLNVRLTGDLLSGVVGNTQDNILIGNAAYNVLGGGNGTDVVQYDVASTETHVSRNNEALIVTAPGHGTVTLANITTFLFKGVDISTAAIS</sequence>
<evidence type="ECO:0000313" key="2">
    <source>
        <dbReference type="Proteomes" id="UP000203464"/>
    </source>
</evidence>
<dbReference type="Proteomes" id="UP000203464">
    <property type="component" value="Unassembled WGS sequence"/>
</dbReference>
<dbReference type="AlphaFoldDB" id="A0A238K305"/>
<dbReference type="EMBL" id="FXYD01000002">
    <property type="protein sequence ID" value="SMX37123.1"/>
    <property type="molecule type" value="Genomic_DNA"/>
</dbReference>
<reference evidence="2" key="1">
    <citation type="submission" date="2017-05" db="EMBL/GenBank/DDBJ databases">
        <authorList>
            <person name="Rodrigo-Torres L."/>
            <person name="Arahal R. D."/>
            <person name="Lucena T."/>
        </authorList>
    </citation>
    <scope>NUCLEOTIDE SEQUENCE [LARGE SCALE GENOMIC DNA]</scope>
    <source>
        <strain evidence="2">CECT 8868</strain>
    </source>
</reference>
<organism evidence="1 2">
    <name type="scientific">Octadecabacter ascidiaceicola</name>
    <dbReference type="NCBI Taxonomy" id="1655543"/>
    <lineage>
        <taxon>Bacteria</taxon>
        <taxon>Pseudomonadati</taxon>
        <taxon>Pseudomonadota</taxon>
        <taxon>Alphaproteobacteria</taxon>
        <taxon>Rhodobacterales</taxon>
        <taxon>Roseobacteraceae</taxon>
        <taxon>Octadecabacter</taxon>
    </lineage>
</organism>